<evidence type="ECO:0000313" key="9">
    <source>
        <dbReference type="Proteomes" id="UP000824120"/>
    </source>
</evidence>
<dbReference type="AlphaFoldDB" id="A0A9J5WR01"/>
<keyword evidence="4" id="KW-0804">Transcription</keyword>
<dbReference type="InterPro" id="IPR016177">
    <property type="entry name" value="DNA-bd_dom_sf"/>
</dbReference>
<keyword evidence="2" id="KW-0805">Transcription regulation</keyword>
<dbReference type="InterPro" id="IPR001739">
    <property type="entry name" value="Methyl_CpG_DNA-bd"/>
</dbReference>
<protein>
    <recommendedName>
        <fullName evidence="7">MBD domain-containing protein</fullName>
    </recommendedName>
</protein>
<feature type="compositionally biased region" description="Basic and acidic residues" evidence="6">
    <location>
        <begin position="243"/>
        <end position="252"/>
    </location>
</feature>
<dbReference type="PANTHER" id="PTHR12396">
    <property type="entry name" value="METHYL-CPG BINDING PROTEIN, MBD"/>
    <property type="match status" value="1"/>
</dbReference>
<comment type="subcellular location">
    <subcellularLocation>
        <location evidence="1">Nucleus</location>
    </subcellularLocation>
</comment>
<evidence type="ECO:0000256" key="3">
    <source>
        <dbReference type="ARBA" id="ARBA00023125"/>
    </source>
</evidence>
<dbReference type="OrthoDB" id="1294324at2759"/>
<feature type="region of interest" description="Disordered" evidence="6">
    <location>
        <begin position="1"/>
        <end position="68"/>
    </location>
</feature>
<feature type="region of interest" description="Disordered" evidence="6">
    <location>
        <begin position="153"/>
        <end position="175"/>
    </location>
</feature>
<evidence type="ECO:0000256" key="2">
    <source>
        <dbReference type="ARBA" id="ARBA00023015"/>
    </source>
</evidence>
<evidence type="ECO:0000256" key="4">
    <source>
        <dbReference type="ARBA" id="ARBA00023163"/>
    </source>
</evidence>
<keyword evidence="5" id="KW-0539">Nucleus</keyword>
<evidence type="ECO:0000256" key="5">
    <source>
        <dbReference type="ARBA" id="ARBA00023242"/>
    </source>
</evidence>
<gene>
    <name evidence="8" type="ORF">H5410_058192</name>
</gene>
<evidence type="ECO:0000256" key="1">
    <source>
        <dbReference type="ARBA" id="ARBA00004123"/>
    </source>
</evidence>
<reference evidence="8 9" key="1">
    <citation type="submission" date="2020-09" db="EMBL/GenBank/DDBJ databases">
        <title>De no assembly of potato wild relative species, Solanum commersonii.</title>
        <authorList>
            <person name="Cho K."/>
        </authorList>
    </citation>
    <scope>NUCLEOTIDE SEQUENCE [LARGE SCALE GENOMIC DNA]</scope>
    <source>
        <strain evidence="8">LZ3.2</strain>
        <tissue evidence="8">Leaf</tissue>
    </source>
</reference>
<evidence type="ECO:0000313" key="8">
    <source>
        <dbReference type="EMBL" id="KAG5578058.1"/>
    </source>
</evidence>
<keyword evidence="3" id="KW-0238">DNA-binding</keyword>
<organism evidence="8 9">
    <name type="scientific">Solanum commersonii</name>
    <name type="common">Commerson's wild potato</name>
    <name type="synonym">Commerson's nightshade</name>
    <dbReference type="NCBI Taxonomy" id="4109"/>
    <lineage>
        <taxon>Eukaryota</taxon>
        <taxon>Viridiplantae</taxon>
        <taxon>Streptophyta</taxon>
        <taxon>Embryophyta</taxon>
        <taxon>Tracheophyta</taxon>
        <taxon>Spermatophyta</taxon>
        <taxon>Magnoliopsida</taxon>
        <taxon>eudicotyledons</taxon>
        <taxon>Gunneridae</taxon>
        <taxon>Pentapetalae</taxon>
        <taxon>asterids</taxon>
        <taxon>lamiids</taxon>
        <taxon>Solanales</taxon>
        <taxon>Solanaceae</taxon>
        <taxon>Solanoideae</taxon>
        <taxon>Solaneae</taxon>
        <taxon>Solanum</taxon>
    </lineage>
</organism>
<dbReference type="Gene3D" id="3.30.890.10">
    <property type="entry name" value="Methyl-cpg-binding Protein 2, Chain A"/>
    <property type="match status" value="1"/>
</dbReference>
<dbReference type="SUPFAM" id="SSF54171">
    <property type="entry name" value="DNA-binding domain"/>
    <property type="match status" value="1"/>
</dbReference>
<dbReference type="Pfam" id="PF01429">
    <property type="entry name" value="MBD"/>
    <property type="match status" value="1"/>
</dbReference>
<dbReference type="GO" id="GO:0003677">
    <property type="term" value="F:DNA binding"/>
    <property type="evidence" value="ECO:0007669"/>
    <property type="project" value="UniProtKB-KW"/>
</dbReference>
<name>A0A9J5WR01_SOLCO</name>
<feature type="region of interest" description="Disordered" evidence="6">
    <location>
        <begin position="241"/>
        <end position="260"/>
    </location>
</feature>
<evidence type="ECO:0000259" key="7">
    <source>
        <dbReference type="PROSITE" id="PS50982"/>
    </source>
</evidence>
<dbReference type="Proteomes" id="UP000824120">
    <property type="component" value="Chromosome 11"/>
</dbReference>
<sequence>MTEAAAVSSIPPATVTGDDFRDESLPRDPLLQSGTYIDAESNVNTTPNKGVRPDEGNVPDLTPAPAEGTQAIQTTETMAGTVTPLRYGSRSAEVNVERPTWLPESWRFEAKVRTSGATAGTVDRYYYEPVSGSKFRSKTEVLYFLETGGKRKKAITGSGTDATPSETPPIKKQKKSISKTKKVTSFYFDSGNPPQSVCWVQTDTSADTWTPSCNGSVVPGTRKQEWDAVFLMMEDGDLLGPKKNGEIDERSKINSTNGGEKNVEISVPTASTMFLFCPTDEEAAAVSSIPLVTVTNGEFQDGSLQTDPLLQSGTYIDAEPNNNVLPNEGNGPNLTLALAGTTLEMQKTALAAEMVMPVHQVNVERPSLLPGEWKFETKICHVDRPFETPQSKKQKSGSKTKKVAPFHFEFANLPESVSWVQTDSNEDTWKPFVDGNMVPETQKQEWDAVFSSVSKLKREEKETEK</sequence>
<feature type="domain" description="MBD" evidence="7">
    <location>
        <begin position="92"/>
        <end position="167"/>
    </location>
</feature>
<comment type="caution">
    <text evidence="8">The sequence shown here is derived from an EMBL/GenBank/DDBJ whole genome shotgun (WGS) entry which is preliminary data.</text>
</comment>
<proteinExistence type="predicted"/>
<accession>A0A9J5WR01</accession>
<dbReference type="GO" id="GO:0005634">
    <property type="term" value="C:nucleus"/>
    <property type="evidence" value="ECO:0007669"/>
    <property type="project" value="UniProtKB-SubCell"/>
</dbReference>
<dbReference type="PROSITE" id="PS50982">
    <property type="entry name" value="MBD"/>
    <property type="match status" value="1"/>
</dbReference>
<keyword evidence="9" id="KW-1185">Reference proteome</keyword>
<dbReference type="PANTHER" id="PTHR12396:SF46">
    <property type="entry name" value="METHYL-CPG-BINDING DOMAIN-CONTAINING PROTEIN 6"/>
    <property type="match status" value="1"/>
</dbReference>
<evidence type="ECO:0000256" key="6">
    <source>
        <dbReference type="SAM" id="MobiDB-lite"/>
    </source>
</evidence>
<dbReference type="EMBL" id="JACXVP010000011">
    <property type="protein sequence ID" value="KAG5578058.1"/>
    <property type="molecule type" value="Genomic_DNA"/>
</dbReference>